<sequence>MTDFEPQTIPPRLDITPVRDYSQKEHPLPSEKALGLLDNIRKYKETLPDADNNRLAVIIPARRASHLLQTGLPILNRQIKECVDKEKIDGADIAIVLNRGGDEADQQFANDFQVEAATTVNLYEKGGRLYTDSQYTQEANLAELRKSTINFFFIHQEDVDVNSGTANALRTGFQAFVDSAKRENTVHKYYLTPGADNRLYTGKQGDNFTGNGLLRMMEIAEATGCFAVGAKLEPVVMDENGYILPDKKIAGLVRATANLHTYSPGAKWSPGGGTLSAGRDALAAQTAIMDGGLQVEDVSFDIVTSGLMGKDIRLTDQVRVVYSAPADRGLSITEQLKELRILKPIIYEWARANEPLENLIKRPELPEDWAKLVRWLQGQKYAENYFGQAFVRALAGPNLFNIIIENIRTILKDCGWNKKAIKEAVSLARELPSYLTINSGLTRKDYDKEGGVSW</sequence>
<gene>
    <name evidence="1" type="ORF">A3E44_01805</name>
</gene>
<name>A0A1F8ASZ4_9BACT</name>
<accession>A0A1F8ASZ4</accession>
<proteinExistence type="predicted"/>
<dbReference type="Proteomes" id="UP000178603">
    <property type="component" value="Unassembled WGS sequence"/>
</dbReference>
<organism evidence="1 2">
    <name type="scientific">Candidatus Woesebacteria bacterium RIFCSPHIGHO2_12_FULL_41_24</name>
    <dbReference type="NCBI Taxonomy" id="1802510"/>
    <lineage>
        <taxon>Bacteria</taxon>
        <taxon>Candidatus Woeseibacteriota</taxon>
    </lineage>
</organism>
<evidence type="ECO:0000313" key="2">
    <source>
        <dbReference type="Proteomes" id="UP000178603"/>
    </source>
</evidence>
<dbReference type="EMBL" id="MGGW01000009">
    <property type="protein sequence ID" value="OGM54872.1"/>
    <property type="molecule type" value="Genomic_DNA"/>
</dbReference>
<evidence type="ECO:0000313" key="1">
    <source>
        <dbReference type="EMBL" id="OGM54872.1"/>
    </source>
</evidence>
<protein>
    <submittedName>
        <fullName evidence="1">Uncharacterized protein</fullName>
    </submittedName>
</protein>
<dbReference type="AlphaFoldDB" id="A0A1F8ASZ4"/>
<comment type="caution">
    <text evidence="1">The sequence shown here is derived from an EMBL/GenBank/DDBJ whole genome shotgun (WGS) entry which is preliminary data.</text>
</comment>
<reference evidence="1 2" key="1">
    <citation type="journal article" date="2016" name="Nat. Commun.">
        <title>Thousands of microbial genomes shed light on interconnected biogeochemical processes in an aquifer system.</title>
        <authorList>
            <person name="Anantharaman K."/>
            <person name="Brown C.T."/>
            <person name="Hug L.A."/>
            <person name="Sharon I."/>
            <person name="Castelle C.J."/>
            <person name="Probst A.J."/>
            <person name="Thomas B.C."/>
            <person name="Singh A."/>
            <person name="Wilkins M.J."/>
            <person name="Karaoz U."/>
            <person name="Brodie E.L."/>
            <person name="Williams K.H."/>
            <person name="Hubbard S.S."/>
            <person name="Banfield J.F."/>
        </authorList>
    </citation>
    <scope>NUCLEOTIDE SEQUENCE [LARGE SCALE GENOMIC DNA]</scope>
</reference>